<dbReference type="Proteomes" id="UP000267027">
    <property type="component" value="Unassembled WGS sequence"/>
</dbReference>
<dbReference type="EMBL" id="UYYA01004653">
    <property type="protein sequence ID" value="VDM62858.1"/>
    <property type="molecule type" value="Genomic_DNA"/>
</dbReference>
<gene>
    <name evidence="1" type="ORF">ACOC_LOCUS11273</name>
</gene>
<dbReference type="WBParaSite" id="ACOC_0001127201-mRNA-1">
    <property type="protein sequence ID" value="ACOC_0001127201-mRNA-1"/>
    <property type="gene ID" value="ACOC_0001127201"/>
</dbReference>
<evidence type="ECO:0000313" key="1">
    <source>
        <dbReference type="EMBL" id="VDM62858.1"/>
    </source>
</evidence>
<dbReference type="OrthoDB" id="5877577at2759"/>
<proteinExistence type="predicted"/>
<reference evidence="1 2" key="2">
    <citation type="submission" date="2018-11" db="EMBL/GenBank/DDBJ databases">
        <authorList>
            <consortium name="Pathogen Informatics"/>
        </authorList>
    </citation>
    <scope>NUCLEOTIDE SEQUENCE [LARGE SCALE GENOMIC DNA]</scope>
    <source>
        <strain evidence="1 2">Costa Rica</strain>
    </source>
</reference>
<keyword evidence="2" id="KW-1185">Reference proteome</keyword>
<accession>A0A0R3PY25</accession>
<dbReference type="AlphaFoldDB" id="A0A0R3PY25"/>
<protein>
    <submittedName>
        <fullName evidence="3">CC domain-containing protein</fullName>
    </submittedName>
</protein>
<sequence>MSADDILVNSNINTFVNRILLLASILLCFVRSVLRNTIPTATRYRRFRNCNRLELAHRYNKQLLPILLGCPEPRVCAKNCFVYINENGCQDCQCLWQSLSKPFKTSLLYCDLGKCNCRIGLRQDMTHSGFCEEDPNFKKQPSKTGTLLLQCVNHSTEVARHSKCRFNIYTIHYA</sequence>
<reference evidence="3" key="1">
    <citation type="submission" date="2017-02" db="UniProtKB">
        <authorList>
            <consortium name="WormBaseParasite"/>
        </authorList>
    </citation>
    <scope>IDENTIFICATION</scope>
</reference>
<name>A0A0R3PY25_ANGCS</name>
<evidence type="ECO:0000313" key="3">
    <source>
        <dbReference type="WBParaSite" id="ACOC_0001127201-mRNA-1"/>
    </source>
</evidence>
<evidence type="ECO:0000313" key="2">
    <source>
        <dbReference type="Proteomes" id="UP000267027"/>
    </source>
</evidence>
<organism evidence="3">
    <name type="scientific">Angiostrongylus costaricensis</name>
    <name type="common">Nematode worm</name>
    <dbReference type="NCBI Taxonomy" id="334426"/>
    <lineage>
        <taxon>Eukaryota</taxon>
        <taxon>Metazoa</taxon>
        <taxon>Ecdysozoa</taxon>
        <taxon>Nematoda</taxon>
        <taxon>Chromadorea</taxon>
        <taxon>Rhabditida</taxon>
        <taxon>Rhabditina</taxon>
        <taxon>Rhabditomorpha</taxon>
        <taxon>Strongyloidea</taxon>
        <taxon>Metastrongylidae</taxon>
        <taxon>Angiostrongylus</taxon>
    </lineage>
</organism>